<dbReference type="AlphaFoldDB" id="A0A165NJ17"/>
<dbReference type="GO" id="GO:0031930">
    <property type="term" value="P:mitochondria-nucleus signaling pathway"/>
    <property type="evidence" value="ECO:0007669"/>
    <property type="project" value="TreeGrafter"/>
</dbReference>
<gene>
    <name evidence="6" type="ORF">DAEQUDRAFT_427838</name>
</gene>
<dbReference type="PANTHER" id="PTHR47936:SF1">
    <property type="entry name" value="PENTATRICOPEPTIDE REPEAT-CONTAINING PROTEIN GUN1, CHLOROPLASTIC"/>
    <property type="match status" value="1"/>
</dbReference>
<dbReference type="OrthoDB" id="185373at2759"/>
<evidence type="ECO:0000256" key="4">
    <source>
        <dbReference type="ARBA" id="ARBA00044511"/>
    </source>
</evidence>
<comment type="similarity">
    <text evidence="1">Belongs to the CCM1 family.</text>
</comment>
<keyword evidence="2" id="KW-0677">Repeat</keyword>
<comment type="subunit">
    <text evidence="4">Binds to mitochondrial small subunit 15S rRNA.</text>
</comment>
<dbReference type="InterPro" id="IPR011990">
    <property type="entry name" value="TPR-like_helical_dom_sf"/>
</dbReference>
<feature type="region of interest" description="Disordered" evidence="5">
    <location>
        <begin position="78"/>
        <end position="106"/>
    </location>
</feature>
<evidence type="ECO:0000313" key="7">
    <source>
        <dbReference type="Proteomes" id="UP000076727"/>
    </source>
</evidence>
<dbReference type="Proteomes" id="UP000076727">
    <property type="component" value="Unassembled WGS sequence"/>
</dbReference>
<keyword evidence="7" id="KW-1185">Reference proteome</keyword>
<dbReference type="STRING" id="1314783.A0A165NJ17"/>
<evidence type="ECO:0000256" key="3">
    <source>
        <dbReference type="ARBA" id="ARBA00044493"/>
    </source>
</evidence>
<protein>
    <recommendedName>
        <fullName evidence="8">Pentacotripeptide-repeat region of PRORP domain-containing protein</fullName>
    </recommendedName>
</protein>
<evidence type="ECO:0000313" key="6">
    <source>
        <dbReference type="EMBL" id="KZT67026.1"/>
    </source>
</evidence>
<feature type="region of interest" description="Disordered" evidence="5">
    <location>
        <begin position="1"/>
        <end position="23"/>
    </location>
</feature>
<organism evidence="6 7">
    <name type="scientific">Daedalea quercina L-15889</name>
    <dbReference type="NCBI Taxonomy" id="1314783"/>
    <lineage>
        <taxon>Eukaryota</taxon>
        <taxon>Fungi</taxon>
        <taxon>Dikarya</taxon>
        <taxon>Basidiomycota</taxon>
        <taxon>Agaricomycotina</taxon>
        <taxon>Agaricomycetes</taxon>
        <taxon>Polyporales</taxon>
        <taxon>Fomitopsis</taxon>
    </lineage>
</organism>
<evidence type="ECO:0000256" key="5">
    <source>
        <dbReference type="SAM" id="MobiDB-lite"/>
    </source>
</evidence>
<accession>A0A165NJ17</accession>
<dbReference type="Gene3D" id="1.25.40.10">
    <property type="entry name" value="Tetratricopeptide repeat domain"/>
    <property type="match status" value="1"/>
</dbReference>
<dbReference type="PANTHER" id="PTHR47936">
    <property type="entry name" value="PPR_LONG DOMAIN-CONTAINING PROTEIN"/>
    <property type="match status" value="1"/>
</dbReference>
<proteinExistence type="inferred from homology"/>
<reference evidence="6 7" key="1">
    <citation type="journal article" date="2016" name="Mol. Biol. Evol.">
        <title>Comparative Genomics of Early-Diverging Mushroom-Forming Fungi Provides Insights into the Origins of Lignocellulose Decay Capabilities.</title>
        <authorList>
            <person name="Nagy L.G."/>
            <person name="Riley R."/>
            <person name="Tritt A."/>
            <person name="Adam C."/>
            <person name="Daum C."/>
            <person name="Floudas D."/>
            <person name="Sun H."/>
            <person name="Yadav J.S."/>
            <person name="Pangilinan J."/>
            <person name="Larsson K.H."/>
            <person name="Matsuura K."/>
            <person name="Barry K."/>
            <person name="Labutti K."/>
            <person name="Kuo R."/>
            <person name="Ohm R.A."/>
            <person name="Bhattacharya S.S."/>
            <person name="Shirouzu T."/>
            <person name="Yoshinaga Y."/>
            <person name="Martin F.M."/>
            <person name="Grigoriev I.V."/>
            <person name="Hibbett D.S."/>
        </authorList>
    </citation>
    <scope>NUCLEOTIDE SEQUENCE [LARGE SCALE GENOMIC DNA]</scope>
    <source>
        <strain evidence="6 7">L-15889</strain>
    </source>
</reference>
<feature type="region of interest" description="Disordered" evidence="5">
    <location>
        <begin position="693"/>
        <end position="720"/>
    </location>
</feature>
<comment type="function">
    <text evidence="3">Regulates mitochondrial small subunit maturation by controlling 15S rRNA 5'-end processing. Localizes to the 5' precursor of the 15S rRNA in a position that is subsequently occupied by mS47 in the mature yeast mtSSU. Uses structure and sequence-specific RNA recognition, binding to a single-stranded region of the precursor and specifically recognizing bases -6 to -1. The exchange of Ccm1 for mS47 is coupled to the irreversible removal of precursor rRNA that is accompanied by conformational changes of the mitoribosomal proteins uS5m and mS26. These conformational changes signal completion of 5'-end rRNA processing through protection of the mature 5'-end of the 15S rRNA and stabilization of mS47. The removal of the 5' precursor together with the dissociation of Ccm1 may be catalyzed by the 5'-3' exoribonuclease Pet127. Involved in the specific removal of group I introns in mitochondrial encoded transcripts.</text>
</comment>
<name>A0A165NJ17_9APHY</name>
<evidence type="ECO:0008006" key="8">
    <source>
        <dbReference type="Google" id="ProtNLM"/>
    </source>
</evidence>
<evidence type="ECO:0000256" key="2">
    <source>
        <dbReference type="ARBA" id="ARBA00022737"/>
    </source>
</evidence>
<dbReference type="EMBL" id="KV429081">
    <property type="protein sequence ID" value="KZT67026.1"/>
    <property type="molecule type" value="Genomic_DNA"/>
</dbReference>
<evidence type="ECO:0000256" key="1">
    <source>
        <dbReference type="ARBA" id="ARBA00006192"/>
    </source>
</evidence>
<sequence length="720" mass="81004">MPLILRHGADSRSSSIHGEGPLQAHTRGLARTSVLWGEPAHNALDLAYSTSLIGSNEVIKTHFNDHSKCRGQQQNSTFVSPGEENVSGHASTTADGNAISKDEADLNATDKTEQVATELCDDVDVQKEVVRRKIPEYPPFVRELVREAKDLLRKRGEATAMKRFHSFLDRMEDSPARFQSFEAAIRMFLREGCPMAAVTCYTRMTAEGFICPISLQAQMTVISLANRSPSPEEFFALLETWFQNNRYNERALQDMLFLIDDAISKDPAFIDSVAKLYLRCKRPGYSFTRETISWLVYVHARAGSKSSAIEWLDSSRHAAASSPGPYTSLLRFMGDSPVDEELYRWIVARMQELAIEPDLPFYNAVMSTEFAMKKYDNAFEVYALLRGSAEPMTTPDARTFAMLFRALRDMSQPRSFLTRAIERPRRAPSPRQLYQDMLRCHLKRTKNKFEGVLSATSLIPAIRVFLERRDYAAAFVVLKTMLQCDVPIDLVMYQRVLSPLMKRLKHELPLLAVESNPRSFWSYRFLGLASAPTRQPPTYNMPILDMILRIGMVSRLSLAYVAPRLNLAANPPLEETRSGFEAPAGSSRMYDEFPSARPTKDGSAPIDYEASVKDFRAHEMPSTLEVADVVDSDLYKAYSAVPVERILRRAILADRPASILAAMKEVNGELATAKEQMVGDLGFELSGFSTRKRKPRYVSFSETREPSRSGRKASGGVDRS</sequence>